<dbReference type="InterPro" id="IPR034136">
    <property type="entry name" value="TOPRIM_Topo6A/Spo11"/>
</dbReference>
<dbReference type="PRINTS" id="PR01550">
    <property type="entry name" value="TOP6AFAMILY"/>
</dbReference>
<keyword evidence="11" id="KW-0539">Nucleus</keyword>
<dbReference type="GO" id="GO:0003918">
    <property type="term" value="F:DNA topoisomerase type II (double strand cut, ATP-hydrolyzing) activity"/>
    <property type="evidence" value="ECO:0007669"/>
    <property type="project" value="UniProtKB-UniRule"/>
</dbReference>
<dbReference type="PRINTS" id="PR01551">
    <property type="entry name" value="SPO11HOMOLOG"/>
</dbReference>
<feature type="region of interest" description="Disordered" evidence="13">
    <location>
        <begin position="94"/>
        <end position="120"/>
    </location>
</feature>
<organism evidence="16 17">
    <name type="scientific">Botryotinia fuckeliana (strain T4)</name>
    <name type="common">Noble rot fungus</name>
    <name type="synonym">Botrytis cinerea</name>
    <dbReference type="NCBI Taxonomy" id="999810"/>
    <lineage>
        <taxon>Eukaryota</taxon>
        <taxon>Fungi</taxon>
        <taxon>Dikarya</taxon>
        <taxon>Ascomycota</taxon>
        <taxon>Pezizomycotina</taxon>
        <taxon>Leotiomycetes</taxon>
        <taxon>Helotiales</taxon>
        <taxon>Sclerotiniaceae</taxon>
        <taxon>Botrytis</taxon>
    </lineage>
</organism>
<dbReference type="InterPro" id="IPR036388">
    <property type="entry name" value="WH-like_DNA-bd_sf"/>
</dbReference>
<dbReference type="Pfam" id="PF04406">
    <property type="entry name" value="TP6A_N"/>
    <property type="match status" value="1"/>
</dbReference>
<evidence type="ECO:0000256" key="13">
    <source>
        <dbReference type="SAM" id="MobiDB-lite"/>
    </source>
</evidence>
<feature type="active site" description="O-(5'-phospho-DNA)-tyrosine intermediate" evidence="12">
    <location>
        <position position="239"/>
    </location>
</feature>
<sequence>MFQGPLRRSKTAVKGRPILAYSTLSRLPSSPRIFKCSNFRHQTSNVQTFEHLKASFRTKFKNAMDFDLSQDILKDTPSSSSQLLHDLPSSRLISGIDSTDHSDEQKSASAQHGTHSSHTILLRTPLSTPEKIEDLNPSNTPTLSHQTGSAICKIEEIFEAMTDCMIGRRKQFSLHLKSRSLGTKNTTLGNKEVLGSRIVQFPSSSPREAWKFVALLRILELSHEALVTGNIITKRDMYYRDPELFTKQAIVDRFVDDIACTLGLKRDALNVMATAKGLVTGWFVMKRRNQSAMDYSSAADSQLVPWVREIEDMNLSHVKWILVIEKEATFRTLAEKRYWEYSTAGRGILLTAKGYPDIQSRQFLHYLAKHYPMVPIYALVDFDPDGIGIMSTYKHGSVALAHENEGLSVPFMHWLGLRSKDMMQGGKENEGLLKLTERDRRLAVKMLQRDLCQEYGDEHEWRREIQVMLMLNKKAEIQIIGNGDALENWLNKQLGE</sequence>
<keyword evidence="10 12" id="KW-0413">Isomerase</keyword>
<proteinExistence type="inferred from homology"/>
<evidence type="ECO:0000256" key="7">
    <source>
        <dbReference type="ARBA" id="ARBA00022842"/>
    </source>
</evidence>
<reference evidence="17" key="1">
    <citation type="journal article" date="2011" name="PLoS Genet.">
        <title>Genomic analysis of the necrotrophic fungal pathogens Sclerotinia sclerotiorum and Botrytis cinerea.</title>
        <authorList>
            <person name="Amselem J."/>
            <person name="Cuomo C.A."/>
            <person name="van Kan J.A."/>
            <person name="Viaud M."/>
            <person name="Benito E.P."/>
            <person name="Couloux A."/>
            <person name="Coutinho P.M."/>
            <person name="de Vries R.P."/>
            <person name="Dyer P.S."/>
            <person name="Fillinger S."/>
            <person name="Fournier E."/>
            <person name="Gout L."/>
            <person name="Hahn M."/>
            <person name="Kohn L."/>
            <person name="Lapalu N."/>
            <person name="Plummer K.M."/>
            <person name="Pradier J.M."/>
            <person name="Quevillon E."/>
            <person name="Sharon A."/>
            <person name="Simon A."/>
            <person name="ten Have A."/>
            <person name="Tudzynski B."/>
            <person name="Tudzynski P."/>
            <person name="Wincker P."/>
            <person name="Andrew M."/>
            <person name="Anthouard V."/>
            <person name="Beever R.E."/>
            <person name="Beffa R."/>
            <person name="Benoit I."/>
            <person name="Bouzid O."/>
            <person name="Brault B."/>
            <person name="Chen Z."/>
            <person name="Choquer M."/>
            <person name="Collemare J."/>
            <person name="Cotton P."/>
            <person name="Danchin E.G."/>
            <person name="Da Silva C."/>
            <person name="Gautier A."/>
            <person name="Giraud C."/>
            <person name="Giraud T."/>
            <person name="Gonzalez C."/>
            <person name="Grossetete S."/>
            <person name="Guldener U."/>
            <person name="Henrissat B."/>
            <person name="Howlett B.J."/>
            <person name="Kodira C."/>
            <person name="Kretschmer M."/>
            <person name="Lappartient A."/>
            <person name="Leroch M."/>
            <person name="Levis C."/>
            <person name="Mauceli E."/>
            <person name="Neuveglise C."/>
            <person name="Oeser B."/>
            <person name="Pearson M."/>
            <person name="Poulain J."/>
            <person name="Poussereau N."/>
            <person name="Quesneville H."/>
            <person name="Rascle C."/>
            <person name="Schumacher J."/>
            <person name="Segurens B."/>
            <person name="Sexton A."/>
            <person name="Silva E."/>
            <person name="Sirven C."/>
            <person name="Soanes D.M."/>
            <person name="Talbot N.J."/>
            <person name="Templeton M."/>
            <person name="Yandava C."/>
            <person name="Yarden O."/>
            <person name="Zeng Q."/>
            <person name="Rollins J.A."/>
            <person name="Lebrun M.H."/>
            <person name="Dickman M."/>
        </authorList>
    </citation>
    <scope>NUCLEOTIDE SEQUENCE [LARGE SCALE GENOMIC DNA]</scope>
    <source>
        <strain evidence="17">T4</strain>
    </source>
</reference>
<comment type="subcellular location">
    <subcellularLocation>
        <location evidence="3">Nucleus</location>
    </subcellularLocation>
</comment>
<evidence type="ECO:0000256" key="2">
    <source>
        <dbReference type="ARBA" id="ARBA00001946"/>
    </source>
</evidence>
<dbReference type="GO" id="GO:0000228">
    <property type="term" value="C:nuclear chromosome"/>
    <property type="evidence" value="ECO:0007669"/>
    <property type="project" value="TreeGrafter"/>
</dbReference>
<dbReference type="Gene3D" id="1.10.10.10">
    <property type="entry name" value="Winged helix-like DNA-binding domain superfamily/Winged helix DNA-binding domain"/>
    <property type="match status" value="1"/>
</dbReference>
<dbReference type="EC" id="5.6.2.2" evidence="5"/>
<dbReference type="InParanoid" id="G2Y6V8"/>
<dbReference type="OrthoDB" id="5377392at2759"/>
<evidence type="ECO:0000256" key="4">
    <source>
        <dbReference type="ARBA" id="ARBA00006559"/>
    </source>
</evidence>
<dbReference type="STRING" id="999810.G2Y6V8"/>
<dbReference type="InterPro" id="IPR002815">
    <property type="entry name" value="Spo11/TopoVI_A"/>
</dbReference>
<dbReference type="InterPro" id="IPR013048">
    <property type="entry name" value="Meiotic_Spo11"/>
</dbReference>
<protein>
    <recommendedName>
        <fullName evidence="5">DNA topoisomerase (ATP-hydrolyzing)</fullName>
        <ecNumber evidence="5">5.6.2.2</ecNumber>
    </recommendedName>
</protein>
<evidence type="ECO:0000256" key="11">
    <source>
        <dbReference type="ARBA" id="ARBA00023242"/>
    </source>
</evidence>
<dbReference type="AlphaFoldDB" id="G2Y6V8"/>
<feature type="compositionally biased region" description="Polar residues" evidence="13">
    <location>
        <begin position="107"/>
        <end position="119"/>
    </location>
</feature>
<accession>G2Y6V8</accession>
<dbReference type="FunFam" id="3.40.1360.10:FF:000018">
    <property type="entry name" value="Type II DNA topoisomerase VI subunit A"/>
    <property type="match status" value="1"/>
</dbReference>
<evidence type="ECO:0000259" key="15">
    <source>
        <dbReference type="Pfam" id="PF21180"/>
    </source>
</evidence>
<evidence type="ECO:0000313" key="16">
    <source>
        <dbReference type="EMBL" id="CCD48360.1"/>
    </source>
</evidence>
<gene>
    <name evidence="16" type="ORF">BofuT4_P107440.1</name>
</gene>
<feature type="domain" description="Spo11/DNA topoisomerase VI subunit A N-terminal" evidence="14">
    <location>
        <begin position="210"/>
        <end position="271"/>
    </location>
</feature>
<evidence type="ECO:0000256" key="5">
    <source>
        <dbReference type="ARBA" id="ARBA00012895"/>
    </source>
</evidence>
<dbReference type="EMBL" id="FQ790293">
    <property type="protein sequence ID" value="CCD48360.1"/>
    <property type="molecule type" value="Genomic_DNA"/>
</dbReference>
<evidence type="ECO:0000259" key="14">
    <source>
        <dbReference type="Pfam" id="PF04406"/>
    </source>
</evidence>
<dbReference type="GO" id="GO:0005524">
    <property type="term" value="F:ATP binding"/>
    <property type="evidence" value="ECO:0007669"/>
    <property type="project" value="InterPro"/>
</dbReference>
<keyword evidence="9 12" id="KW-0238">DNA-binding</keyword>
<dbReference type="Pfam" id="PF21180">
    <property type="entry name" value="TOP6A-Spo11_Toprim"/>
    <property type="match status" value="1"/>
</dbReference>
<keyword evidence="7" id="KW-0460">Magnesium</keyword>
<dbReference type="GO" id="GO:0007131">
    <property type="term" value="P:reciprocal meiotic recombination"/>
    <property type="evidence" value="ECO:0007669"/>
    <property type="project" value="TreeGrafter"/>
</dbReference>
<dbReference type="InterPro" id="IPR036078">
    <property type="entry name" value="Spo11/TopoVI_A_sf"/>
</dbReference>
<dbReference type="Proteomes" id="UP000008177">
    <property type="component" value="Unplaced contigs"/>
</dbReference>
<dbReference type="HOGENOM" id="CLU_037229_0_0_1"/>
<dbReference type="InterPro" id="IPR013049">
    <property type="entry name" value="Spo11/TopoVI_A_N"/>
</dbReference>
<dbReference type="GO" id="GO:0046872">
    <property type="term" value="F:metal ion binding"/>
    <property type="evidence" value="ECO:0007669"/>
    <property type="project" value="UniProtKB-KW"/>
</dbReference>
<dbReference type="PANTHER" id="PTHR10848">
    <property type="entry name" value="MEIOTIC RECOMBINATION PROTEIN SPO11"/>
    <property type="match status" value="1"/>
</dbReference>
<keyword evidence="8 12" id="KW-0799">Topoisomerase</keyword>
<evidence type="ECO:0000256" key="1">
    <source>
        <dbReference type="ARBA" id="ARBA00000185"/>
    </source>
</evidence>
<dbReference type="PROSITE" id="PS52041">
    <property type="entry name" value="TOPO_IIB"/>
    <property type="match status" value="1"/>
</dbReference>
<dbReference type="GO" id="GO:0042138">
    <property type="term" value="P:meiotic DNA double-strand break formation"/>
    <property type="evidence" value="ECO:0007669"/>
    <property type="project" value="InterPro"/>
</dbReference>
<evidence type="ECO:0000256" key="12">
    <source>
        <dbReference type="PROSITE-ProRule" id="PRU01385"/>
    </source>
</evidence>
<feature type="domain" description="Topoisomerase 6 subunit A/Spo11 TOPRIM" evidence="15">
    <location>
        <begin position="321"/>
        <end position="480"/>
    </location>
</feature>
<dbReference type="GO" id="GO:0003677">
    <property type="term" value="F:DNA binding"/>
    <property type="evidence" value="ECO:0007669"/>
    <property type="project" value="UniProtKB-UniRule"/>
</dbReference>
<evidence type="ECO:0000256" key="3">
    <source>
        <dbReference type="ARBA" id="ARBA00004123"/>
    </source>
</evidence>
<comment type="cofactor">
    <cofactor evidence="2">
        <name>Mg(2+)</name>
        <dbReference type="ChEBI" id="CHEBI:18420"/>
    </cofactor>
</comment>
<evidence type="ECO:0000256" key="8">
    <source>
        <dbReference type="ARBA" id="ARBA00023029"/>
    </source>
</evidence>
<dbReference type="GO" id="GO:0000706">
    <property type="term" value="P:meiotic DNA double-strand break processing"/>
    <property type="evidence" value="ECO:0007669"/>
    <property type="project" value="TreeGrafter"/>
</dbReference>
<evidence type="ECO:0000256" key="9">
    <source>
        <dbReference type="ARBA" id="ARBA00023125"/>
    </source>
</evidence>
<keyword evidence="6" id="KW-0479">Metal-binding</keyword>
<comment type="similarity">
    <text evidence="4 12">Belongs to the TOP6A family.</text>
</comment>
<evidence type="ECO:0000256" key="6">
    <source>
        <dbReference type="ARBA" id="ARBA00022723"/>
    </source>
</evidence>
<dbReference type="PANTHER" id="PTHR10848:SF0">
    <property type="entry name" value="MEIOTIC RECOMBINATION PROTEIN SPO11"/>
    <property type="match status" value="1"/>
</dbReference>
<evidence type="ECO:0000256" key="10">
    <source>
        <dbReference type="ARBA" id="ARBA00023235"/>
    </source>
</evidence>
<dbReference type="Gene3D" id="3.40.1360.10">
    <property type="match status" value="1"/>
</dbReference>
<dbReference type="CDD" id="cd00223">
    <property type="entry name" value="TOPRIM_TopoIIB_SPO"/>
    <property type="match status" value="1"/>
</dbReference>
<name>G2Y6V8_BOTF4</name>
<comment type="catalytic activity">
    <reaction evidence="1 12">
        <text>ATP-dependent breakage, passage and rejoining of double-stranded DNA.</text>
        <dbReference type="EC" id="5.6.2.2"/>
    </reaction>
</comment>
<dbReference type="SUPFAM" id="SSF56726">
    <property type="entry name" value="DNA topoisomerase IV, alpha subunit"/>
    <property type="match status" value="1"/>
</dbReference>
<evidence type="ECO:0000313" key="17">
    <source>
        <dbReference type="Proteomes" id="UP000008177"/>
    </source>
</evidence>